<dbReference type="GO" id="GO:0005829">
    <property type="term" value="C:cytosol"/>
    <property type="evidence" value="ECO:0007669"/>
    <property type="project" value="TreeGrafter"/>
</dbReference>
<dbReference type="Pfam" id="PF01381">
    <property type="entry name" value="HTH_3"/>
    <property type="match status" value="1"/>
</dbReference>
<evidence type="ECO:0000313" key="9">
    <source>
        <dbReference type="Proteomes" id="UP000473278"/>
    </source>
</evidence>
<keyword evidence="4" id="KW-0238">DNA-binding</keyword>
<sequence length="196" mass="22223">MISKEIKEVRIQKGYSQEKLAKKSDLSLRTIQRVENGETEPRGDTINRIAEALGVPANKLIGNQKVKDNSYLTSLHISALSFLLFPLLGILIPILLSTIQRDENWHLTVNAKKLLSFQITWNIVLFVGLLGYLSWWNYKVGTITVVSPSIVSSIYMPLYLLVGGLYLYNFIVVSFNIIQVSSGKEAWYKPRVNFMS</sequence>
<dbReference type="EMBL" id="JAALLT010000004">
    <property type="protein sequence ID" value="NGP77550.1"/>
    <property type="molecule type" value="Genomic_DNA"/>
</dbReference>
<dbReference type="Gene3D" id="1.10.260.40">
    <property type="entry name" value="lambda repressor-like DNA-binding domains"/>
    <property type="match status" value="1"/>
</dbReference>
<dbReference type="SMART" id="SM00530">
    <property type="entry name" value="HTH_XRE"/>
    <property type="match status" value="1"/>
</dbReference>
<accession>A0A6M1SWX0</accession>
<feature type="transmembrane region" description="Helical" evidence="6">
    <location>
        <begin position="119"/>
        <end position="138"/>
    </location>
</feature>
<feature type="domain" description="HTH cro/C1-type" evidence="7">
    <location>
        <begin position="6"/>
        <end position="60"/>
    </location>
</feature>
<evidence type="ECO:0000313" key="8">
    <source>
        <dbReference type="EMBL" id="NGP77550.1"/>
    </source>
</evidence>
<dbReference type="PROSITE" id="PS50943">
    <property type="entry name" value="HTH_CROC1"/>
    <property type="match status" value="1"/>
</dbReference>
<dbReference type="Pfam" id="PF09685">
    <property type="entry name" value="MamF_MmsF"/>
    <property type="match status" value="1"/>
</dbReference>
<evidence type="ECO:0000256" key="6">
    <source>
        <dbReference type="SAM" id="Phobius"/>
    </source>
</evidence>
<evidence type="ECO:0000256" key="2">
    <source>
        <dbReference type="ARBA" id="ARBA00022692"/>
    </source>
</evidence>
<keyword evidence="3 6" id="KW-1133">Transmembrane helix</keyword>
<keyword evidence="9" id="KW-1185">Reference proteome</keyword>
<dbReference type="GO" id="GO:0003700">
    <property type="term" value="F:DNA-binding transcription factor activity"/>
    <property type="evidence" value="ECO:0007669"/>
    <property type="project" value="TreeGrafter"/>
</dbReference>
<evidence type="ECO:0000256" key="5">
    <source>
        <dbReference type="ARBA" id="ARBA00023136"/>
    </source>
</evidence>
<comment type="subcellular location">
    <subcellularLocation>
        <location evidence="1">Membrane</location>
        <topology evidence="1">Multi-pass membrane protein</topology>
    </subcellularLocation>
</comment>
<dbReference type="InterPro" id="IPR010982">
    <property type="entry name" value="Lambda_DNA-bd_dom_sf"/>
</dbReference>
<reference evidence="8 9" key="1">
    <citation type="submission" date="2020-02" db="EMBL/GenBank/DDBJ databases">
        <title>Balneolaceae bacterium YR4-1, complete genome.</title>
        <authorList>
            <person name="Li Y."/>
            <person name="Wu S."/>
        </authorList>
    </citation>
    <scope>NUCLEOTIDE SEQUENCE [LARGE SCALE GENOMIC DNA]</scope>
    <source>
        <strain evidence="8 9">YR4-1</strain>
    </source>
</reference>
<evidence type="ECO:0000259" key="7">
    <source>
        <dbReference type="PROSITE" id="PS50943"/>
    </source>
</evidence>
<evidence type="ECO:0000256" key="4">
    <source>
        <dbReference type="ARBA" id="ARBA00023125"/>
    </source>
</evidence>
<organism evidence="8 9">
    <name type="scientific">Halalkalibaculum roseum</name>
    <dbReference type="NCBI Taxonomy" id="2709311"/>
    <lineage>
        <taxon>Bacteria</taxon>
        <taxon>Pseudomonadati</taxon>
        <taxon>Balneolota</taxon>
        <taxon>Balneolia</taxon>
        <taxon>Balneolales</taxon>
        <taxon>Balneolaceae</taxon>
        <taxon>Halalkalibaculum</taxon>
    </lineage>
</organism>
<feature type="transmembrane region" description="Helical" evidence="6">
    <location>
        <begin position="75"/>
        <end position="99"/>
    </location>
</feature>
<gene>
    <name evidence="8" type="ORF">G3570_12955</name>
</gene>
<keyword evidence="5 6" id="KW-0472">Membrane</keyword>
<dbReference type="InterPro" id="IPR019109">
    <property type="entry name" value="MamF_MmsF"/>
</dbReference>
<dbReference type="InterPro" id="IPR001387">
    <property type="entry name" value="Cro/C1-type_HTH"/>
</dbReference>
<keyword evidence="2 6" id="KW-0812">Transmembrane</keyword>
<evidence type="ECO:0000256" key="3">
    <source>
        <dbReference type="ARBA" id="ARBA00022989"/>
    </source>
</evidence>
<dbReference type="PANTHER" id="PTHR46797:SF1">
    <property type="entry name" value="METHYLPHOSPHONATE SYNTHASE"/>
    <property type="match status" value="1"/>
</dbReference>
<dbReference type="PANTHER" id="PTHR46797">
    <property type="entry name" value="HTH-TYPE TRANSCRIPTIONAL REGULATOR"/>
    <property type="match status" value="1"/>
</dbReference>
<comment type="caution">
    <text evidence="8">The sequence shown here is derived from an EMBL/GenBank/DDBJ whole genome shotgun (WGS) entry which is preliminary data.</text>
</comment>
<evidence type="ECO:0000256" key="1">
    <source>
        <dbReference type="ARBA" id="ARBA00004141"/>
    </source>
</evidence>
<feature type="transmembrane region" description="Helical" evidence="6">
    <location>
        <begin position="158"/>
        <end position="178"/>
    </location>
</feature>
<dbReference type="GO" id="GO:0003677">
    <property type="term" value="F:DNA binding"/>
    <property type="evidence" value="ECO:0007669"/>
    <property type="project" value="UniProtKB-KW"/>
</dbReference>
<proteinExistence type="predicted"/>
<dbReference type="InterPro" id="IPR050807">
    <property type="entry name" value="TransReg_Diox_bact_type"/>
</dbReference>
<dbReference type="CDD" id="cd00093">
    <property type="entry name" value="HTH_XRE"/>
    <property type="match status" value="1"/>
</dbReference>
<protein>
    <submittedName>
        <fullName evidence="8">Helix-turn-helix transcriptional regulator</fullName>
    </submittedName>
</protein>
<dbReference type="SUPFAM" id="SSF47413">
    <property type="entry name" value="lambda repressor-like DNA-binding domains"/>
    <property type="match status" value="1"/>
</dbReference>
<dbReference type="RefSeq" id="WP_165143054.1">
    <property type="nucleotide sequence ID" value="NZ_JAALLT010000004.1"/>
</dbReference>
<dbReference type="Proteomes" id="UP000473278">
    <property type="component" value="Unassembled WGS sequence"/>
</dbReference>
<dbReference type="AlphaFoldDB" id="A0A6M1SWX0"/>
<name>A0A6M1SWX0_9BACT</name>